<organism evidence="1 3">
    <name type="scientific">Tubulinosema ratisbonensis</name>
    <dbReference type="NCBI Taxonomy" id="291195"/>
    <lineage>
        <taxon>Eukaryota</taxon>
        <taxon>Fungi</taxon>
        <taxon>Fungi incertae sedis</taxon>
        <taxon>Microsporidia</taxon>
        <taxon>Tubulinosematoidea</taxon>
        <taxon>Tubulinosematidae</taxon>
        <taxon>Tubulinosema</taxon>
    </lineage>
</organism>
<keyword evidence="3" id="KW-1185">Reference proteome</keyword>
<dbReference type="VEuPathDB" id="MicrosporidiaDB:TUBRATIS_29270"/>
<evidence type="ECO:0000313" key="2">
    <source>
        <dbReference type="EMBL" id="RVD93292.1"/>
    </source>
</evidence>
<gene>
    <name evidence="2" type="ORF">TUBRATIS_001750</name>
    <name evidence="1" type="ORF">TUBRATIS_29270</name>
</gene>
<evidence type="ECO:0000313" key="1">
    <source>
        <dbReference type="EMBL" id="RVD90638.1"/>
    </source>
</evidence>
<protein>
    <submittedName>
        <fullName evidence="1">Uncharacterized protein</fullName>
    </submittedName>
</protein>
<accession>A0A437AHT0</accession>
<reference evidence="1 3" key="1">
    <citation type="submission" date="2018-10" db="EMBL/GenBank/DDBJ databases">
        <title>Draft genome sequence of the microsporidian Tubulinosema ratisbonensis.</title>
        <authorList>
            <person name="Polonais V."/>
            <person name="Peyretaillade E."/>
            <person name="Niehus S."/>
            <person name="Wawrzyniak I."/>
            <person name="Franchet A."/>
            <person name="Gaspin C."/>
            <person name="Reichstadt M."/>
            <person name="Belser C."/>
            <person name="Labadie K."/>
            <person name="Delbac F."/>
            <person name="Ferrandon D."/>
        </authorList>
    </citation>
    <scope>NUCLEOTIDE SEQUENCE [LARGE SCALE GENOMIC DNA]</scope>
    <source>
        <strain evidence="1 3">Franzen</strain>
    </source>
</reference>
<dbReference type="EMBL" id="RCSS01000053">
    <property type="protein sequence ID" value="RVD93292.1"/>
    <property type="molecule type" value="Genomic_DNA"/>
</dbReference>
<dbReference type="OrthoDB" id="2189829at2759"/>
<sequence length="182" mass="21161">MFHNINIIFPTILKYFISFLFLMNESNKKSNVNIFTSDSPYKCVRIGLSNLSILNEGYWILIITEDIKKTKEKIERGLKFINVAVLEIDSFENAMIASKFMPSTLPKGVVFFNGEVVKSFHKNYFIQSYNFWRALDIYLSAISFYYYDLLGKFFTKLINEGGITYTCYNFGEGSTLGYVVFF</sequence>
<dbReference type="Proteomes" id="UP000282876">
    <property type="component" value="Unassembled WGS sequence"/>
</dbReference>
<comment type="caution">
    <text evidence="1">The sequence shown here is derived from an EMBL/GenBank/DDBJ whole genome shotgun (WGS) entry which is preliminary data.</text>
</comment>
<proteinExistence type="predicted"/>
<dbReference type="AlphaFoldDB" id="A0A437AHT0"/>
<dbReference type="EMBL" id="RCSS01000818">
    <property type="protein sequence ID" value="RVD90638.1"/>
    <property type="molecule type" value="Genomic_DNA"/>
</dbReference>
<evidence type="ECO:0000313" key="3">
    <source>
        <dbReference type="Proteomes" id="UP000282876"/>
    </source>
</evidence>
<dbReference type="VEuPathDB" id="MicrosporidiaDB:TUBRATIS_001750"/>
<name>A0A437AHT0_9MICR</name>